<organism evidence="1 2">
    <name type="scientific">Psilocybe cyanescens</name>
    <dbReference type="NCBI Taxonomy" id="93625"/>
    <lineage>
        <taxon>Eukaryota</taxon>
        <taxon>Fungi</taxon>
        <taxon>Dikarya</taxon>
        <taxon>Basidiomycota</taxon>
        <taxon>Agaricomycotina</taxon>
        <taxon>Agaricomycetes</taxon>
        <taxon>Agaricomycetidae</taxon>
        <taxon>Agaricales</taxon>
        <taxon>Agaricineae</taxon>
        <taxon>Strophariaceae</taxon>
        <taxon>Psilocybe</taxon>
    </lineage>
</organism>
<dbReference type="InParanoid" id="A0A409XMD4"/>
<dbReference type="EMBL" id="NHYD01001201">
    <property type="protein sequence ID" value="PPQ91949.1"/>
    <property type="molecule type" value="Genomic_DNA"/>
</dbReference>
<evidence type="ECO:0000313" key="2">
    <source>
        <dbReference type="Proteomes" id="UP000283269"/>
    </source>
</evidence>
<gene>
    <name evidence="1" type="ORF">CVT25_000993</name>
</gene>
<comment type="caution">
    <text evidence="1">The sequence shown here is derived from an EMBL/GenBank/DDBJ whole genome shotgun (WGS) entry which is preliminary data.</text>
</comment>
<reference evidence="1 2" key="1">
    <citation type="journal article" date="2018" name="Evol. Lett.">
        <title>Horizontal gene cluster transfer increased hallucinogenic mushroom diversity.</title>
        <authorList>
            <person name="Reynolds H.T."/>
            <person name="Vijayakumar V."/>
            <person name="Gluck-Thaler E."/>
            <person name="Korotkin H.B."/>
            <person name="Matheny P.B."/>
            <person name="Slot J.C."/>
        </authorList>
    </citation>
    <scope>NUCLEOTIDE SEQUENCE [LARGE SCALE GENOMIC DNA]</scope>
    <source>
        <strain evidence="1 2">2631</strain>
    </source>
</reference>
<sequence length="140" mass="15749">MPAGLLNVLAFITNSQRRSLPQLRISDSYRLKCYCIDLVRSRLHLPSFIRFTIWSFSRPAPRALIYLPLMLTLRITLGYLFTFQLDAGLVTMSITFSSFEDLSTSQSKMDAVPPTYPVTAFSPRACPTLLQLGAWVALGL</sequence>
<dbReference type="AlphaFoldDB" id="A0A409XMD4"/>
<proteinExistence type="predicted"/>
<protein>
    <submittedName>
        <fullName evidence="1">Uncharacterized protein</fullName>
    </submittedName>
</protein>
<evidence type="ECO:0000313" key="1">
    <source>
        <dbReference type="EMBL" id="PPQ91949.1"/>
    </source>
</evidence>
<accession>A0A409XMD4</accession>
<name>A0A409XMD4_PSICY</name>
<dbReference type="Proteomes" id="UP000283269">
    <property type="component" value="Unassembled WGS sequence"/>
</dbReference>
<keyword evidence="2" id="KW-1185">Reference proteome</keyword>